<dbReference type="AlphaFoldDB" id="A0A6S6P5S9"/>
<sequence length="77" mass="8353">MGRAEGEHEGLVLIDAVREFNSDVPIFIYSTPKSEDFIAECERRGAQAVVSDPRDLFKAVLGAVADAKSKTLKMSPA</sequence>
<evidence type="ECO:0000313" key="2">
    <source>
        <dbReference type="Proteomes" id="UP000515734"/>
    </source>
</evidence>
<evidence type="ECO:0000313" key="1">
    <source>
        <dbReference type="EMBL" id="BCI53935.1"/>
    </source>
</evidence>
<accession>A0A6S6P5S9</accession>
<dbReference type="Proteomes" id="UP000515734">
    <property type="component" value="Chromosome"/>
</dbReference>
<dbReference type="EMBL" id="AP023287">
    <property type="protein sequence ID" value="BCI53935.1"/>
    <property type="molecule type" value="Genomic_DNA"/>
</dbReference>
<proteinExistence type="predicted"/>
<gene>
    <name evidence="1" type="ORF">NIIDNTM18_32130</name>
</gene>
<organism evidence="1 2">
    <name type="scientific">Mycolicibacterium litorale</name>
    <dbReference type="NCBI Taxonomy" id="758802"/>
    <lineage>
        <taxon>Bacteria</taxon>
        <taxon>Bacillati</taxon>
        <taxon>Actinomycetota</taxon>
        <taxon>Actinomycetes</taxon>
        <taxon>Mycobacteriales</taxon>
        <taxon>Mycobacteriaceae</taxon>
        <taxon>Mycolicibacterium</taxon>
    </lineage>
</organism>
<reference evidence="1 2" key="1">
    <citation type="submission" date="2020-07" db="EMBL/GenBank/DDBJ databases">
        <title>Complete genome sequence of Mycolicibacterium litorale like strain isolated from cardiac implantable electronic device infection.</title>
        <authorList>
            <person name="Fukano H."/>
            <person name="Miyama H."/>
            <person name="Hoshino Y."/>
        </authorList>
    </citation>
    <scope>NUCLEOTIDE SEQUENCE [LARGE SCALE GENOMIC DNA]</scope>
    <source>
        <strain evidence="1 2">NIIDNTM18</strain>
    </source>
</reference>
<evidence type="ECO:0008006" key="3">
    <source>
        <dbReference type="Google" id="ProtNLM"/>
    </source>
</evidence>
<name>A0A6S6P5S9_9MYCO</name>
<protein>
    <recommendedName>
        <fullName evidence="3">Response regulatory domain-containing protein</fullName>
    </recommendedName>
</protein>